<comment type="caution">
    <text evidence="1">The sequence shown here is derived from an EMBL/GenBank/DDBJ whole genome shotgun (WGS) entry which is preliminary data.</text>
</comment>
<gene>
    <name evidence="1" type="ORF">FN846DRAFT_892210</name>
</gene>
<proteinExistence type="predicted"/>
<accession>A0A5J5EQ38</accession>
<dbReference type="OrthoDB" id="5732858at2759"/>
<evidence type="ECO:0000313" key="1">
    <source>
        <dbReference type="EMBL" id="KAA8900222.1"/>
    </source>
</evidence>
<dbReference type="EMBL" id="VXIS01000157">
    <property type="protein sequence ID" value="KAA8900222.1"/>
    <property type="molecule type" value="Genomic_DNA"/>
</dbReference>
<organism evidence="1 2">
    <name type="scientific">Sphaerosporella brunnea</name>
    <dbReference type="NCBI Taxonomy" id="1250544"/>
    <lineage>
        <taxon>Eukaryota</taxon>
        <taxon>Fungi</taxon>
        <taxon>Dikarya</taxon>
        <taxon>Ascomycota</taxon>
        <taxon>Pezizomycotina</taxon>
        <taxon>Pezizomycetes</taxon>
        <taxon>Pezizales</taxon>
        <taxon>Pyronemataceae</taxon>
        <taxon>Sphaerosporella</taxon>
    </lineage>
</organism>
<dbReference type="AlphaFoldDB" id="A0A5J5EQ38"/>
<dbReference type="Proteomes" id="UP000326924">
    <property type="component" value="Unassembled WGS sequence"/>
</dbReference>
<protein>
    <submittedName>
        <fullName evidence="1">Uncharacterized protein</fullName>
    </submittedName>
</protein>
<keyword evidence="2" id="KW-1185">Reference proteome</keyword>
<sequence length="259" mass="29547">MIKALSAQKEYYDRRRSDLPDIQVGDFVAIRLDLHPVSIVKRNKLSQQKLPPFRVVKVRSDGRAVELDVPANLNIHPVVSIQHVEKAQDPSKDPFGRYDSISSGLQIVDSRISSRQPGKTEYLLRRGDARFPNAGEFDAWTLTPPPELIQDFEDRNALLEAIQAPYTIVDHRTSRQGTRYKVSLGDNRRPRWIRSEEIDPHALEAYRRHPQTHVTTASTNGGVEQVFESRRPRAGESLERPILYISRQTRGAEASYEST</sequence>
<name>A0A5J5EQ38_9PEZI</name>
<reference evidence="1 2" key="1">
    <citation type="submission" date="2019-09" db="EMBL/GenBank/DDBJ databases">
        <title>Draft genome of the ectomycorrhizal ascomycete Sphaerosporella brunnea.</title>
        <authorList>
            <consortium name="DOE Joint Genome Institute"/>
            <person name="Benucci G.M."/>
            <person name="Marozzi G."/>
            <person name="Antonielli L."/>
            <person name="Sanchez S."/>
            <person name="Marco P."/>
            <person name="Wang X."/>
            <person name="Falini L.B."/>
            <person name="Barry K."/>
            <person name="Haridas S."/>
            <person name="Lipzen A."/>
            <person name="Labutti K."/>
            <person name="Grigoriev I.V."/>
            <person name="Murat C."/>
            <person name="Martin F."/>
            <person name="Albertini E."/>
            <person name="Donnini D."/>
            <person name="Bonito G."/>
        </authorList>
    </citation>
    <scope>NUCLEOTIDE SEQUENCE [LARGE SCALE GENOMIC DNA]</scope>
    <source>
        <strain evidence="1 2">Sb_GMNB300</strain>
    </source>
</reference>
<dbReference type="InParanoid" id="A0A5J5EQ38"/>
<evidence type="ECO:0000313" key="2">
    <source>
        <dbReference type="Proteomes" id="UP000326924"/>
    </source>
</evidence>